<dbReference type="EMBL" id="JAUUTY010000002">
    <property type="protein sequence ID" value="KAK1680137.1"/>
    <property type="molecule type" value="Genomic_DNA"/>
</dbReference>
<dbReference type="InterPro" id="IPR058017">
    <property type="entry name" value="At3g28540-like_C"/>
</dbReference>
<comment type="similarity">
    <text evidence="2">Belongs to the AAA ATPase family. BCS1 subfamily.</text>
</comment>
<dbReference type="Gene3D" id="3.40.50.300">
    <property type="entry name" value="P-loop containing nucleotide triphosphate hydrolases"/>
    <property type="match status" value="1"/>
</dbReference>
<keyword evidence="3" id="KW-0460">Magnesium</keyword>
<dbReference type="Pfam" id="PF14363">
    <property type="entry name" value="AAA_assoc"/>
    <property type="match status" value="1"/>
</dbReference>
<accession>A0AAD8TE18</accession>
<evidence type="ECO:0000256" key="6">
    <source>
        <dbReference type="SAM" id="MobiDB-lite"/>
    </source>
</evidence>
<dbReference type="InterPro" id="IPR027417">
    <property type="entry name" value="P-loop_NTPase"/>
</dbReference>
<evidence type="ECO:0000256" key="1">
    <source>
        <dbReference type="ARBA" id="ARBA00001946"/>
    </source>
</evidence>
<dbReference type="PROSITE" id="PS00674">
    <property type="entry name" value="AAA"/>
    <property type="match status" value="1"/>
</dbReference>
<feature type="compositionally biased region" description="Acidic residues" evidence="6">
    <location>
        <begin position="352"/>
        <end position="361"/>
    </location>
</feature>
<dbReference type="InterPro" id="IPR003959">
    <property type="entry name" value="ATPase_AAA_core"/>
</dbReference>
<dbReference type="Pfam" id="PF00004">
    <property type="entry name" value="AAA"/>
    <property type="match status" value="2"/>
</dbReference>
<dbReference type="AlphaFoldDB" id="A0AAD8TE18"/>
<dbReference type="Proteomes" id="UP001231189">
    <property type="component" value="Unassembled WGS sequence"/>
</dbReference>
<evidence type="ECO:0000313" key="9">
    <source>
        <dbReference type="Proteomes" id="UP001231189"/>
    </source>
</evidence>
<sequence>MDHLPLAIIPSSPDGKRVVDAYKKAVTTVATATAYVMLARGMARELLPDELRAAVRWGAELVRARLGRTRDKEHRETNTVVIRRNVEFNTENHLFSAALTYLASTIDPRTMRRLCVARSKDKDTDGSSSWSTSLRMEPGGSTTDTFDGVVFTWTSAGSDDNKDGGGHWGPRETTLELSFFAEHTYTALERYVPFVMSTAEPLQRQDSSLKIFLNEGGWNGINHHHPATFDTLAMDLSLKQAIIDDIDRFLKRKEYYLRIGKAWKRGYLLYGPPGTGKSSLVAAMANYLRFNLYDLDLSKVYDNSNLHRLLMDMPNKSILVIEDIDCCFDAKSREKRKTPKPPADGDNNSIASDDDNDDDEMHDMGAYRQHNITLSGLLNFIDGLWSTSGEERIIIFTTNYKDRLDPALLRPGRMDMHIHMSYCGWEAFQTLAHNYFDVDDHALFPEIQALLTKVEATPAEVSEMLLRSEDVETAMPGLVKFLQDKRRGGIRKVTQIKNDQAAAEKEMK</sequence>
<dbReference type="SUPFAM" id="SSF52540">
    <property type="entry name" value="P-loop containing nucleoside triphosphate hydrolases"/>
    <property type="match status" value="1"/>
</dbReference>
<feature type="region of interest" description="Disordered" evidence="6">
    <location>
        <begin position="333"/>
        <end position="363"/>
    </location>
</feature>
<evidence type="ECO:0000256" key="3">
    <source>
        <dbReference type="ARBA" id="ARBA00022842"/>
    </source>
</evidence>
<proteinExistence type="inferred from homology"/>
<reference evidence="8" key="1">
    <citation type="submission" date="2023-07" db="EMBL/GenBank/DDBJ databases">
        <title>A chromosome-level genome assembly of Lolium multiflorum.</title>
        <authorList>
            <person name="Chen Y."/>
            <person name="Copetti D."/>
            <person name="Kolliker R."/>
            <person name="Studer B."/>
        </authorList>
    </citation>
    <scope>NUCLEOTIDE SEQUENCE</scope>
    <source>
        <strain evidence="8">02402/16</strain>
        <tissue evidence="8">Leaf</tissue>
    </source>
</reference>
<comment type="cofactor">
    <cofactor evidence="1">
        <name>Mg(2+)</name>
        <dbReference type="ChEBI" id="CHEBI:18420"/>
    </cofactor>
</comment>
<feature type="domain" description="AAA+ ATPase" evidence="7">
    <location>
        <begin position="263"/>
        <end position="424"/>
    </location>
</feature>
<comment type="caution">
    <text evidence="8">The sequence shown here is derived from an EMBL/GenBank/DDBJ whole genome shotgun (WGS) entry which is preliminary data.</text>
</comment>
<organism evidence="8 9">
    <name type="scientific">Lolium multiflorum</name>
    <name type="common">Italian ryegrass</name>
    <name type="synonym">Lolium perenne subsp. multiflorum</name>
    <dbReference type="NCBI Taxonomy" id="4521"/>
    <lineage>
        <taxon>Eukaryota</taxon>
        <taxon>Viridiplantae</taxon>
        <taxon>Streptophyta</taxon>
        <taxon>Embryophyta</taxon>
        <taxon>Tracheophyta</taxon>
        <taxon>Spermatophyta</taxon>
        <taxon>Magnoliopsida</taxon>
        <taxon>Liliopsida</taxon>
        <taxon>Poales</taxon>
        <taxon>Poaceae</taxon>
        <taxon>BOP clade</taxon>
        <taxon>Pooideae</taxon>
        <taxon>Poodae</taxon>
        <taxon>Poeae</taxon>
        <taxon>Poeae Chloroplast Group 2 (Poeae type)</taxon>
        <taxon>Loliodinae</taxon>
        <taxon>Loliinae</taxon>
        <taxon>Lolium</taxon>
    </lineage>
</organism>
<name>A0AAD8TE18_LOLMU</name>
<evidence type="ECO:0000259" key="7">
    <source>
        <dbReference type="SMART" id="SM00382"/>
    </source>
</evidence>
<dbReference type="Gene3D" id="6.10.280.40">
    <property type="match status" value="1"/>
</dbReference>
<feature type="compositionally biased region" description="Polar residues" evidence="6">
    <location>
        <begin position="126"/>
        <end position="141"/>
    </location>
</feature>
<keyword evidence="5" id="KW-0547">Nucleotide-binding</keyword>
<comment type="catalytic activity">
    <reaction evidence="4">
        <text>ATP + H2O = ADP + phosphate + H(+)</text>
        <dbReference type="Rhea" id="RHEA:13065"/>
        <dbReference type="ChEBI" id="CHEBI:15377"/>
        <dbReference type="ChEBI" id="CHEBI:15378"/>
        <dbReference type="ChEBI" id="CHEBI:30616"/>
        <dbReference type="ChEBI" id="CHEBI:43474"/>
        <dbReference type="ChEBI" id="CHEBI:456216"/>
    </reaction>
</comment>
<dbReference type="InterPro" id="IPR025753">
    <property type="entry name" value="AAA_N_dom"/>
</dbReference>
<dbReference type="Pfam" id="PF25568">
    <property type="entry name" value="AAA_lid_At3g28540"/>
    <property type="match status" value="1"/>
</dbReference>
<dbReference type="InterPro" id="IPR050747">
    <property type="entry name" value="Mitochondrial_chaperone_BCS1"/>
</dbReference>
<dbReference type="PANTHER" id="PTHR23070">
    <property type="entry name" value="BCS1 AAA-TYPE ATPASE"/>
    <property type="match status" value="1"/>
</dbReference>
<dbReference type="SMART" id="SM00382">
    <property type="entry name" value="AAA"/>
    <property type="match status" value="1"/>
</dbReference>
<protein>
    <recommendedName>
        <fullName evidence="7">AAA+ ATPase domain-containing protein</fullName>
    </recommendedName>
</protein>
<dbReference type="GO" id="GO:0016887">
    <property type="term" value="F:ATP hydrolysis activity"/>
    <property type="evidence" value="ECO:0007669"/>
    <property type="project" value="InterPro"/>
</dbReference>
<feature type="region of interest" description="Disordered" evidence="6">
    <location>
        <begin position="121"/>
        <end position="141"/>
    </location>
</feature>
<dbReference type="GO" id="GO:0005524">
    <property type="term" value="F:ATP binding"/>
    <property type="evidence" value="ECO:0007669"/>
    <property type="project" value="UniProtKB-KW"/>
</dbReference>
<evidence type="ECO:0000313" key="8">
    <source>
        <dbReference type="EMBL" id="KAK1680137.1"/>
    </source>
</evidence>
<dbReference type="InterPro" id="IPR003960">
    <property type="entry name" value="ATPase_AAA_CS"/>
</dbReference>
<evidence type="ECO:0000256" key="4">
    <source>
        <dbReference type="ARBA" id="ARBA00049360"/>
    </source>
</evidence>
<evidence type="ECO:0000256" key="2">
    <source>
        <dbReference type="ARBA" id="ARBA00007448"/>
    </source>
</evidence>
<dbReference type="GO" id="GO:0006950">
    <property type="term" value="P:response to stress"/>
    <property type="evidence" value="ECO:0007669"/>
    <property type="project" value="UniProtKB-ARBA"/>
</dbReference>
<dbReference type="CDD" id="cd19510">
    <property type="entry name" value="RecA-like_BCS1"/>
    <property type="match status" value="1"/>
</dbReference>
<gene>
    <name evidence="8" type="ORF">QYE76_040985</name>
</gene>
<evidence type="ECO:0000256" key="5">
    <source>
        <dbReference type="RuleBase" id="RU003651"/>
    </source>
</evidence>
<keyword evidence="9" id="KW-1185">Reference proteome</keyword>
<keyword evidence="5" id="KW-0067">ATP-binding</keyword>
<dbReference type="InterPro" id="IPR003593">
    <property type="entry name" value="AAA+_ATPase"/>
</dbReference>